<evidence type="ECO:0008006" key="6">
    <source>
        <dbReference type="Google" id="ProtNLM"/>
    </source>
</evidence>
<comment type="caution">
    <text evidence="4">The sequence shown here is derived from an EMBL/GenBank/DDBJ whole genome shotgun (WGS) entry which is preliminary data.</text>
</comment>
<reference evidence="4 5" key="1">
    <citation type="journal article" date="2010" name="Appl. Microbiol. Biotechnol.">
        <title>Genotypic diversity in Oenococcus oeni by high-density microarray comparative genome hybridization and whole genome sequencing.</title>
        <authorList>
            <person name="Borneman A.R."/>
            <person name="Bartowsky E.J."/>
            <person name="McCarthy J."/>
            <person name="Chambers P.J."/>
        </authorList>
    </citation>
    <scope>NUCLEOTIDE SEQUENCE [LARGE SCALE GENOMIC DNA]</scope>
    <source>
        <strain evidence="4 5">AWRIB429</strain>
    </source>
</reference>
<dbReference type="GO" id="GO:0003677">
    <property type="term" value="F:DNA binding"/>
    <property type="evidence" value="ECO:0007669"/>
    <property type="project" value="InterPro"/>
</dbReference>
<name>D3L929_OENOE</name>
<dbReference type="GO" id="GO:0000156">
    <property type="term" value="F:phosphorelay response regulator activity"/>
    <property type="evidence" value="ECO:0007669"/>
    <property type="project" value="InterPro"/>
</dbReference>
<evidence type="ECO:0000313" key="4">
    <source>
        <dbReference type="EMBL" id="EFD88659.1"/>
    </source>
</evidence>
<dbReference type="RefSeq" id="WP_002818822.1">
    <property type="nucleotide sequence ID" value="NZ_ACSE01000015.1"/>
</dbReference>
<dbReference type="Gene3D" id="2.40.50.1020">
    <property type="entry name" value="LytTr DNA-binding domain"/>
    <property type="match status" value="1"/>
</dbReference>
<evidence type="ECO:0000313" key="5">
    <source>
        <dbReference type="Proteomes" id="UP000003075"/>
    </source>
</evidence>
<gene>
    <name evidence="4" type="ORF">AWRIB429_0859</name>
</gene>
<proteinExistence type="predicted"/>
<evidence type="ECO:0000259" key="2">
    <source>
        <dbReference type="PROSITE" id="PS50110"/>
    </source>
</evidence>
<dbReference type="Proteomes" id="UP000003075">
    <property type="component" value="Unassembled WGS sequence"/>
</dbReference>
<dbReference type="PANTHER" id="PTHR37299:SF1">
    <property type="entry name" value="STAGE 0 SPORULATION PROTEIN A HOMOLOG"/>
    <property type="match status" value="1"/>
</dbReference>
<dbReference type="Pfam" id="PF00072">
    <property type="entry name" value="Response_reg"/>
    <property type="match status" value="1"/>
</dbReference>
<dbReference type="InterPro" id="IPR007492">
    <property type="entry name" value="LytTR_DNA-bd_dom"/>
</dbReference>
<organism evidence="4 5">
    <name type="scientific">Oenococcus oeni AWRIB429</name>
    <dbReference type="NCBI Taxonomy" id="655225"/>
    <lineage>
        <taxon>Bacteria</taxon>
        <taxon>Bacillati</taxon>
        <taxon>Bacillota</taxon>
        <taxon>Bacilli</taxon>
        <taxon>Lactobacillales</taxon>
        <taxon>Lactobacillaceae</taxon>
        <taxon>Oenococcus</taxon>
    </lineage>
</organism>
<sequence length="247" mass="28056">MKILVVDDEPLARDELSYLLKQNRLTDSVYQADSIGTAVDKLLQEKIDVIFIDISLNDENGFQLANELKKLIHPPLIVFATAFDSYAVKAFDVDAVDYVLKPFEQSRVNQALEKVQAIFKLQAKKDNSLTVNSHFGSEKTKIISITSDDKTKIIKQHDLIMATIKDGALTLITNGQSYSTRQSLGWLLSRLNKNDFLQVHRSIIVNINSISELEPWFNHTYQLKLTNGMKVPVSRSFIKAVKKRLMM</sequence>
<dbReference type="EMBL" id="ACSE01000015">
    <property type="protein sequence ID" value="EFD88659.1"/>
    <property type="molecule type" value="Genomic_DNA"/>
</dbReference>
<accession>D3L929</accession>
<dbReference type="Gene3D" id="3.40.50.2300">
    <property type="match status" value="1"/>
</dbReference>
<evidence type="ECO:0000256" key="1">
    <source>
        <dbReference type="PROSITE-ProRule" id="PRU00169"/>
    </source>
</evidence>
<feature type="modified residue" description="4-aspartylphosphate" evidence="1">
    <location>
        <position position="53"/>
    </location>
</feature>
<dbReference type="AlphaFoldDB" id="D3L929"/>
<keyword evidence="1" id="KW-0597">Phosphoprotein</keyword>
<feature type="domain" description="HTH LytTR-type" evidence="3">
    <location>
        <begin position="143"/>
        <end position="247"/>
    </location>
</feature>
<protein>
    <recommendedName>
        <fullName evidence="6">Response regulatory domain-containing protein</fullName>
    </recommendedName>
</protein>
<dbReference type="InterPro" id="IPR011006">
    <property type="entry name" value="CheY-like_superfamily"/>
</dbReference>
<dbReference type="Pfam" id="PF04397">
    <property type="entry name" value="LytTR"/>
    <property type="match status" value="1"/>
</dbReference>
<dbReference type="OrthoDB" id="9809318at2"/>
<dbReference type="SMART" id="SM00448">
    <property type="entry name" value="REC"/>
    <property type="match status" value="1"/>
</dbReference>
<dbReference type="PATRIC" id="fig|203123.7.peg.898"/>
<dbReference type="PANTHER" id="PTHR37299">
    <property type="entry name" value="TRANSCRIPTIONAL REGULATOR-RELATED"/>
    <property type="match status" value="1"/>
</dbReference>
<dbReference type="PROSITE" id="PS50930">
    <property type="entry name" value="HTH_LYTTR"/>
    <property type="match status" value="1"/>
</dbReference>
<dbReference type="GeneID" id="75066040"/>
<feature type="domain" description="Response regulatory" evidence="2">
    <location>
        <begin position="2"/>
        <end position="116"/>
    </location>
</feature>
<dbReference type="PROSITE" id="PS50110">
    <property type="entry name" value="RESPONSE_REGULATORY"/>
    <property type="match status" value="1"/>
</dbReference>
<evidence type="ECO:0000259" key="3">
    <source>
        <dbReference type="PROSITE" id="PS50930"/>
    </source>
</evidence>
<dbReference type="SMART" id="SM00850">
    <property type="entry name" value="LytTR"/>
    <property type="match status" value="1"/>
</dbReference>
<dbReference type="InterPro" id="IPR001789">
    <property type="entry name" value="Sig_transdc_resp-reg_receiver"/>
</dbReference>
<dbReference type="InterPro" id="IPR046947">
    <property type="entry name" value="LytR-like"/>
</dbReference>
<dbReference type="SUPFAM" id="SSF52172">
    <property type="entry name" value="CheY-like"/>
    <property type="match status" value="1"/>
</dbReference>